<feature type="disulfide bond" evidence="2">
    <location>
        <begin position="63"/>
        <end position="91"/>
    </location>
</feature>
<evidence type="ECO:0000256" key="2">
    <source>
        <dbReference type="PIRSR" id="PIRSR001859-50"/>
    </source>
</evidence>
<keyword evidence="1" id="KW-0964">Secreted</keyword>
<evidence type="ECO:0000256" key="3">
    <source>
        <dbReference type="SAM" id="Phobius"/>
    </source>
</evidence>
<name>A0A182QPH7_9DIPT</name>
<dbReference type="GO" id="GO:0008255">
    <property type="term" value="F:ecdysis-triggering hormone activity"/>
    <property type="evidence" value="ECO:0007669"/>
    <property type="project" value="InterPro"/>
</dbReference>
<keyword evidence="3" id="KW-1133">Transmembrane helix</keyword>
<dbReference type="GO" id="GO:0018990">
    <property type="term" value="P:ecdysis, chitin-based cuticle"/>
    <property type="evidence" value="ECO:0007669"/>
    <property type="project" value="UniProtKB-UniRule"/>
</dbReference>
<reference evidence="4" key="2">
    <citation type="submission" date="2020-05" db="UniProtKB">
        <authorList>
            <consortium name="EnsemblMetazoa"/>
        </authorList>
    </citation>
    <scope>IDENTIFICATION</scope>
    <source>
        <strain evidence="4">FAR1</strain>
    </source>
</reference>
<keyword evidence="1" id="KW-0372">Hormone</keyword>
<proteinExistence type="inferred from homology"/>
<reference evidence="5" key="1">
    <citation type="submission" date="2014-01" db="EMBL/GenBank/DDBJ databases">
        <title>The Genome Sequence of Anopheles farauti FAR1 (V2).</title>
        <authorList>
            <consortium name="The Broad Institute Genomics Platform"/>
            <person name="Neafsey D.E."/>
            <person name="Besansky N."/>
            <person name="Howell P."/>
            <person name="Walton C."/>
            <person name="Young S.K."/>
            <person name="Zeng Q."/>
            <person name="Gargeya S."/>
            <person name="Fitzgerald M."/>
            <person name="Haas B."/>
            <person name="Abouelleil A."/>
            <person name="Allen A.W."/>
            <person name="Alvarado L."/>
            <person name="Arachchi H.M."/>
            <person name="Berlin A.M."/>
            <person name="Chapman S.B."/>
            <person name="Gainer-Dewar J."/>
            <person name="Goldberg J."/>
            <person name="Griggs A."/>
            <person name="Gujja S."/>
            <person name="Hansen M."/>
            <person name="Howarth C."/>
            <person name="Imamovic A."/>
            <person name="Ireland A."/>
            <person name="Larimer J."/>
            <person name="McCowan C."/>
            <person name="Murphy C."/>
            <person name="Pearson M."/>
            <person name="Poon T.W."/>
            <person name="Priest M."/>
            <person name="Roberts A."/>
            <person name="Saif S."/>
            <person name="Shea T."/>
            <person name="Sisk P."/>
            <person name="Sykes S."/>
            <person name="Wortman J."/>
            <person name="Nusbaum C."/>
            <person name="Birren B."/>
        </authorList>
    </citation>
    <scope>NUCLEOTIDE SEQUENCE [LARGE SCALE GENOMIC DNA]</scope>
    <source>
        <strain evidence="5">FAR1</strain>
    </source>
</reference>
<dbReference type="Proteomes" id="UP000075886">
    <property type="component" value="Unassembled WGS sequence"/>
</dbReference>
<dbReference type="InterPro" id="IPR006825">
    <property type="entry name" value="Eclosion"/>
</dbReference>
<evidence type="ECO:0000313" key="5">
    <source>
        <dbReference type="Proteomes" id="UP000075886"/>
    </source>
</evidence>
<keyword evidence="2" id="KW-1015">Disulfide bond</keyword>
<dbReference type="VEuPathDB" id="VectorBase:AFAF014271"/>
<dbReference type="GO" id="GO:0007218">
    <property type="term" value="P:neuropeptide signaling pathway"/>
    <property type="evidence" value="ECO:0007669"/>
    <property type="project" value="UniProtKB-UniRule"/>
</dbReference>
<comment type="similarity">
    <text evidence="1">Belongs to the insect eclosion hormone family.</text>
</comment>
<accession>A0A182QPH7</accession>
<comment type="function">
    <text evidence="1">Neuropeptide that triggers the performance of ecdysis behaviors at the end of a molt. It triggers adult behavior patterns: larval, pupal and adult ecdysis, and plasticization during the molt.</text>
</comment>
<comment type="subcellular location">
    <subcellularLocation>
        <location evidence="1">Secreted</location>
    </subcellularLocation>
</comment>
<dbReference type="AlphaFoldDB" id="A0A182QPH7"/>
<keyword evidence="3" id="KW-0812">Transmembrane</keyword>
<organism evidence="4 5">
    <name type="scientific">Anopheles farauti</name>
    <dbReference type="NCBI Taxonomy" id="69004"/>
    <lineage>
        <taxon>Eukaryota</taxon>
        <taxon>Metazoa</taxon>
        <taxon>Ecdysozoa</taxon>
        <taxon>Arthropoda</taxon>
        <taxon>Hexapoda</taxon>
        <taxon>Insecta</taxon>
        <taxon>Pterygota</taxon>
        <taxon>Neoptera</taxon>
        <taxon>Endopterygota</taxon>
        <taxon>Diptera</taxon>
        <taxon>Nematocera</taxon>
        <taxon>Culicoidea</taxon>
        <taxon>Culicidae</taxon>
        <taxon>Anophelinae</taxon>
        <taxon>Anopheles</taxon>
    </lineage>
</organism>
<feature type="transmembrane region" description="Helical" evidence="3">
    <location>
        <begin position="21"/>
        <end position="38"/>
    </location>
</feature>
<keyword evidence="5" id="KW-1185">Reference proteome</keyword>
<dbReference type="EnsemblMetazoa" id="AFAF014271-RA">
    <property type="protein sequence ID" value="AFAF014271-PA"/>
    <property type="gene ID" value="AFAF014271"/>
</dbReference>
<feature type="disulfide bond" evidence="2">
    <location>
        <begin position="56"/>
        <end position="80"/>
    </location>
</feature>
<evidence type="ECO:0000256" key="1">
    <source>
        <dbReference type="PIRNR" id="PIRNR001859"/>
    </source>
</evidence>
<dbReference type="GO" id="GO:0005576">
    <property type="term" value="C:extracellular region"/>
    <property type="evidence" value="ECO:0007669"/>
    <property type="project" value="UniProtKB-SubCell"/>
</dbReference>
<dbReference type="STRING" id="69004.A0A182QPH7"/>
<protein>
    <recommendedName>
        <fullName evidence="1">Eclosion hormone</fullName>
    </recommendedName>
    <alternativeName>
        <fullName evidence="1">EH</fullName>
    </alternativeName>
    <alternativeName>
        <fullName evidence="1">Ecdysis activator</fullName>
    </alternativeName>
</protein>
<dbReference type="Pfam" id="PF04736">
    <property type="entry name" value="Eclosion"/>
    <property type="match status" value="1"/>
</dbReference>
<feature type="disulfide bond" evidence="2">
    <location>
        <begin position="60"/>
        <end position="76"/>
    </location>
</feature>
<dbReference type="PIRSF" id="PIRSF001859">
    <property type="entry name" value="Eclosion"/>
    <property type="match status" value="1"/>
</dbReference>
<keyword evidence="1" id="KW-0527">Neuropeptide</keyword>
<evidence type="ECO:0000313" key="4">
    <source>
        <dbReference type="EnsemblMetazoa" id="AFAF014271-PA"/>
    </source>
</evidence>
<sequence>MRIREANINSRTLTKMVSSKIIFFGICLLILIVAYSPAEASPQIELMGGYDIIGICITNCAQCKKMYGAFFEGHLCAEACVQFKGKTIPDCEDLSSIAPFLNKMN</sequence>
<dbReference type="EMBL" id="AXCN02001751">
    <property type="status" value="NOT_ANNOTATED_CDS"/>
    <property type="molecule type" value="Genomic_DNA"/>
</dbReference>
<keyword evidence="3" id="KW-0472">Membrane</keyword>